<organism evidence="7 8">
    <name type="scientific">Cirrhinus mrigala</name>
    <name type="common">Mrigala</name>
    <dbReference type="NCBI Taxonomy" id="683832"/>
    <lineage>
        <taxon>Eukaryota</taxon>
        <taxon>Metazoa</taxon>
        <taxon>Chordata</taxon>
        <taxon>Craniata</taxon>
        <taxon>Vertebrata</taxon>
        <taxon>Euteleostomi</taxon>
        <taxon>Actinopterygii</taxon>
        <taxon>Neopterygii</taxon>
        <taxon>Teleostei</taxon>
        <taxon>Ostariophysi</taxon>
        <taxon>Cypriniformes</taxon>
        <taxon>Cyprinidae</taxon>
        <taxon>Labeoninae</taxon>
        <taxon>Labeonini</taxon>
        <taxon>Cirrhinus</taxon>
    </lineage>
</organism>
<name>A0ABD0NM20_CIRMR</name>
<evidence type="ECO:0000256" key="1">
    <source>
        <dbReference type="ARBA" id="ARBA00004498"/>
    </source>
</evidence>
<keyword evidence="3" id="KW-0272">Extracellular matrix</keyword>
<evidence type="ECO:0000259" key="6">
    <source>
        <dbReference type="PROSITE" id="PS50871"/>
    </source>
</evidence>
<feature type="region of interest" description="Disordered" evidence="5">
    <location>
        <begin position="1"/>
        <end position="52"/>
    </location>
</feature>
<feature type="non-terminal residue" evidence="7">
    <location>
        <position position="97"/>
    </location>
</feature>
<evidence type="ECO:0000256" key="2">
    <source>
        <dbReference type="ARBA" id="ARBA00022525"/>
    </source>
</evidence>
<dbReference type="PANTHER" id="PTHR15427:SF29">
    <property type="entry name" value="COMPLEMENT C1Q SUBCOMPONENT SUBUNIT C"/>
    <property type="match status" value="1"/>
</dbReference>
<proteinExistence type="predicted"/>
<dbReference type="EMBL" id="JAMKFB020000021">
    <property type="protein sequence ID" value="KAL0162742.1"/>
    <property type="molecule type" value="Genomic_DNA"/>
</dbReference>
<dbReference type="Pfam" id="PF01391">
    <property type="entry name" value="Collagen"/>
    <property type="match status" value="1"/>
</dbReference>
<dbReference type="Proteomes" id="UP001529510">
    <property type="component" value="Unassembled WGS sequence"/>
</dbReference>
<protein>
    <recommendedName>
        <fullName evidence="6">C1q domain-containing protein</fullName>
    </recommendedName>
</protein>
<feature type="domain" description="C1q" evidence="6">
    <location>
        <begin position="54"/>
        <end position="97"/>
    </location>
</feature>
<evidence type="ECO:0000256" key="4">
    <source>
        <dbReference type="ARBA" id="ARBA00022729"/>
    </source>
</evidence>
<dbReference type="SUPFAM" id="SSF49842">
    <property type="entry name" value="TNF-like"/>
    <property type="match status" value="1"/>
</dbReference>
<keyword evidence="2" id="KW-0964">Secreted</keyword>
<accession>A0ABD0NM20</accession>
<comment type="subcellular location">
    <subcellularLocation>
        <location evidence="1">Secreted</location>
        <location evidence="1">Extracellular space</location>
        <location evidence="1">Extracellular matrix</location>
    </subcellularLocation>
</comment>
<keyword evidence="8" id="KW-1185">Reference proteome</keyword>
<feature type="non-terminal residue" evidence="7">
    <location>
        <position position="1"/>
    </location>
</feature>
<evidence type="ECO:0000256" key="3">
    <source>
        <dbReference type="ARBA" id="ARBA00022530"/>
    </source>
</evidence>
<dbReference type="InterPro" id="IPR001073">
    <property type="entry name" value="C1q_dom"/>
</dbReference>
<dbReference type="InterPro" id="IPR008160">
    <property type="entry name" value="Collagen"/>
</dbReference>
<dbReference type="AlphaFoldDB" id="A0ABD0NM20"/>
<reference evidence="7 8" key="1">
    <citation type="submission" date="2024-05" db="EMBL/GenBank/DDBJ databases">
        <title>Genome sequencing and assembly of Indian major carp, Cirrhinus mrigala (Hamilton, 1822).</title>
        <authorList>
            <person name="Mohindra V."/>
            <person name="Chowdhury L.M."/>
            <person name="Lal K."/>
            <person name="Jena J.K."/>
        </authorList>
    </citation>
    <scope>NUCLEOTIDE SEQUENCE [LARGE SCALE GENOMIC DNA]</scope>
    <source>
        <strain evidence="7">CM1030</strain>
        <tissue evidence="7">Blood</tissue>
    </source>
</reference>
<keyword evidence="4" id="KW-0732">Signal</keyword>
<dbReference type="PANTHER" id="PTHR15427">
    <property type="entry name" value="EMILIN ELASTIN MICROFIBRIL INTERFACE-LOCATED PROTEIN ELASTIN MICROFIBRIL INTERFACER"/>
    <property type="match status" value="1"/>
</dbReference>
<evidence type="ECO:0000256" key="5">
    <source>
        <dbReference type="SAM" id="MobiDB-lite"/>
    </source>
</evidence>
<evidence type="ECO:0000313" key="7">
    <source>
        <dbReference type="EMBL" id="KAL0162742.1"/>
    </source>
</evidence>
<evidence type="ECO:0000313" key="8">
    <source>
        <dbReference type="Proteomes" id="UP001529510"/>
    </source>
</evidence>
<comment type="caution">
    <text evidence="7">The sequence shown here is derived from an EMBL/GenBank/DDBJ whole genome shotgun (WGS) entry which is preliminary data.</text>
</comment>
<dbReference type="PROSITE" id="PS50871">
    <property type="entry name" value="C1Q"/>
    <property type="match status" value="1"/>
</dbReference>
<dbReference type="InterPro" id="IPR050392">
    <property type="entry name" value="Collagen/C1q_domain"/>
</dbReference>
<gene>
    <name evidence="7" type="ORF">M9458_042138</name>
</gene>
<dbReference type="InterPro" id="IPR008983">
    <property type="entry name" value="Tumour_necrosis_fac-like_dom"/>
</dbReference>
<sequence length="97" mass="10418">MPLTAHETKKRGRKGDPGIKGIPGKRGLQGALGVMGPPGPPGEPGEPGSLDVSRSHLQSAFSVFRKTRAHPEPNSLIRFSEPITNINNDFNFAESKF</sequence>